<proteinExistence type="predicted"/>
<evidence type="ECO:0000313" key="3">
    <source>
        <dbReference type="Proteomes" id="UP000009145"/>
    </source>
</evidence>
<dbReference type="RefSeq" id="WP_014703080.1">
    <property type="nucleotide sequence ID" value="NC_017856.1"/>
</dbReference>
<gene>
    <name evidence="2" type="ordered locus">Q7C_455</name>
</gene>
<keyword evidence="1" id="KW-1133">Transmembrane helix</keyword>
<evidence type="ECO:0000256" key="1">
    <source>
        <dbReference type="SAM" id="Phobius"/>
    </source>
</evidence>
<dbReference type="Proteomes" id="UP000009145">
    <property type="component" value="Chromosome"/>
</dbReference>
<keyword evidence="1" id="KW-0812">Transmembrane</keyword>
<keyword evidence="1" id="KW-0472">Membrane</keyword>
<dbReference type="AlphaFoldDB" id="I1YFD7"/>
<keyword evidence="3" id="KW-1185">Reference proteome</keyword>
<feature type="transmembrane region" description="Helical" evidence="1">
    <location>
        <begin position="6"/>
        <end position="26"/>
    </location>
</feature>
<dbReference type="EMBL" id="CP003380">
    <property type="protein sequence ID" value="AFJ01630.1"/>
    <property type="molecule type" value="Genomic_DNA"/>
</dbReference>
<dbReference type="PATRIC" id="fig|754477.3.peg.449"/>
<reference evidence="2 3" key="1">
    <citation type="journal article" date="2012" name="J. Bacteriol.">
        <title>Complete genome sequences of Methylophaga sp. strain JAM1 and Methylophaga sp. strain JAM7.</title>
        <authorList>
            <person name="Villeneuve C."/>
            <person name="Martineau C."/>
            <person name="Mauffrey F."/>
            <person name="Villemur R."/>
        </authorList>
    </citation>
    <scope>NUCLEOTIDE SEQUENCE [LARGE SCALE GENOMIC DNA]</scope>
    <source>
        <strain evidence="2 3">JAM7</strain>
    </source>
</reference>
<name>I1YFD7_METFJ</name>
<accession>I1YFD7</accession>
<evidence type="ECO:0000313" key="2">
    <source>
        <dbReference type="EMBL" id="AFJ01630.1"/>
    </source>
</evidence>
<organism evidence="2 3">
    <name type="scientific">Methylophaga frappieri (strain ATCC BAA-2434 / DSM 25690 / JAM7)</name>
    <dbReference type="NCBI Taxonomy" id="754477"/>
    <lineage>
        <taxon>Bacteria</taxon>
        <taxon>Pseudomonadati</taxon>
        <taxon>Pseudomonadota</taxon>
        <taxon>Gammaproteobacteria</taxon>
        <taxon>Thiotrichales</taxon>
        <taxon>Piscirickettsiaceae</taxon>
        <taxon>Methylophaga</taxon>
    </lineage>
</organism>
<protein>
    <submittedName>
        <fullName evidence="2">Uncharacterized protein</fullName>
    </submittedName>
</protein>
<dbReference type="STRING" id="754477.Q7C_455"/>
<dbReference type="HOGENOM" id="CLU_219422_0_0_6"/>
<dbReference type="KEGG" id="mec:Q7C_455"/>
<sequence>MAADAVVIGAIVSVVLTIAVIGVIAYKVIKNMDENNSDNH</sequence>